<dbReference type="SUPFAM" id="SSF142433">
    <property type="entry name" value="CinA-like"/>
    <property type="match status" value="1"/>
</dbReference>
<dbReference type="InterPro" id="IPR008136">
    <property type="entry name" value="CinA_C"/>
</dbReference>
<proteinExistence type="predicted"/>
<dbReference type="Gene3D" id="3.90.950.20">
    <property type="entry name" value="CinA-like"/>
    <property type="match status" value="1"/>
</dbReference>
<accession>A0A542XA71</accession>
<feature type="domain" description="CinA C-terminal" evidence="1">
    <location>
        <begin position="4"/>
        <end position="152"/>
    </location>
</feature>
<dbReference type="AlphaFoldDB" id="A0A542XA71"/>
<evidence type="ECO:0000259" key="1">
    <source>
        <dbReference type="Pfam" id="PF02464"/>
    </source>
</evidence>
<dbReference type="EMBL" id="VFOK01000001">
    <property type="protein sequence ID" value="TQL32700.1"/>
    <property type="molecule type" value="Genomic_DNA"/>
</dbReference>
<dbReference type="Pfam" id="PF02464">
    <property type="entry name" value="CinA"/>
    <property type="match status" value="1"/>
</dbReference>
<name>A0A542XA71_9MICO</name>
<sequence length="156" mass="15674">MREPAARDVVHVLTERGRTVATAESLTGGLVCAALTEVPGSSAVVRGGVVAYATEVKAAVLGVDGELLARGGAVQGEVAAQLAEGVRRVLGADVGLATTGVAGPAEQDGQPVGRVFVAVARPEGTTLRQLDLSGDRAAIREQTVSAVLALTHSLEG</sequence>
<evidence type="ECO:0000313" key="2">
    <source>
        <dbReference type="EMBL" id="TQL32700.1"/>
    </source>
</evidence>
<reference evidence="2 3" key="1">
    <citation type="submission" date="2019-06" db="EMBL/GenBank/DDBJ databases">
        <title>Sequencing the genomes of 1000 actinobacteria strains.</title>
        <authorList>
            <person name="Klenk H.-P."/>
        </authorList>
    </citation>
    <scope>NUCLEOTIDE SEQUENCE [LARGE SCALE GENOMIC DNA]</scope>
    <source>
        <strain evidence="2 3">DSM 24617</strain>
    </source>
</reference>
<dbReference type="InterPro" id="IPR036653">
    <property type="entry name" value="CinA-like_C"/>
</dbReference>
<keyword evidence="3" id="KW-1185">Reference proteome</keyword>
<dbReference type="NCBIfam" id="TIGR00199">
    <property type="entry name" value="PncC_domain"/>
    <property type="match status" value="1"/>
</dbReference>
<organism evidence="2 3">
    <name type="scientific">Barrientosiimonas humi</name>
    <dbReference type="NCBI Taxonomy" id="999931"/>
    <lineage>
        <taxon>Bacteria</taxon>
        <taxon>Bacillati</taxon>
        <taxon>Actinomycetota</taxon>
        <taxon>Actinomycetes</taxon>
        <taxon>Micrococcales</taxon>
        <taxon>Dermacoccaceae</taxon>
        <taxon>Barrientosiimonas</taxon>
    </lineage>
</organism>
<gene>
    <name evidence="2" type="ORF">FB554_0832</name>
</gene>
<protein>
    <submittedName>
        <fullName evidence="2">Nicotinamide-nucleotide amidase</fullName>
    </submittedName>
</protein>
<dbReference type="OrthoDB" id="1253990at2"/>
<dbReference type="RefSeq" id="WP_142004758.1">
    <property type="nucleotide sequence ID" value="NZ_CAJTBP010000001.1"/>
</dbReference>
<comment type="caution">
    <text evidence="2">The sequence shown here is derived from an EMBL/GenBank/DDBJ whole genome shotgun (WGS) entry which is preliminary data.</text>
</comment>
<dbReference type="Proteomes" id="UP000318336">
    <property type="component" value="Unassembled WGS sequence"/>
</dbReference>
<evidence type="ECO:0000313" key="3">
    <source>
        <dbReference type="Proteomes" id="UP000318336"/>
    </source>
</evidence>